<keyword evidence="2" id="KW-0812">Transmembrane</keyword>
<accession>A0A382BD82</accession>
<gene>
    <name evidence="3" type="ORF">METZ01_LOCUS164610</name>
</gene>
<dbReference type="AlphaFoldDB" id="A0A382BD82"/>
<feature type="compositionally biased region" description="Basic and acidic residues" evidence="1">
    <location>
        <begin position="68"/>
        <end position="79"/>
    </location>
</feature>
<feature type="transmembrane region" description="Helical" evidence="2">
    <location>
        <begin position="153"/>
        <end position="171"/>
    </location>
</feature>
<keyword evidence="2" id="KW-1133">Transmembrane helix</keyword>
<sequence>MTRREGSGEYEEIRILGLDTPEDEIGPGRSVFADDPSEDLLPHWTEPPAGAGGSTSGEPWSELAEAPRWSDETPLDHESQQPVGDLDEAMAAMFFDDGPSGEAGFADEFNPPILPPDEPPEASVPPAATGSISAPPIVGAPPGLDQGRGGRDMSMAVITGVALGALALVAFKIGTNATLALTTVLLTLAASEFFLAIRRGGYQPAT</sequence>
<feature type="transmembrane region" description="Helical" evidence="2">
    <location>
        <begin position="177"/>
        <end position="197"/>
    </location>
</feature>
<evidence type="ECO:0000313" key="3">
    <source>
        <dbReference type="EMBL" id="SVB11756.1"/>
    </source>
</evidence>
<keyword evidence="2" id="KW-0472">Membrane</keyword>
<feature type="compositionally biased region" description="Basic and acidic residues" evidence="1">
    <location>
        <begin position="1"/>
        <end position="14"/>
    </location>
</feature>
<proteinExistence type="predicted"/>
<protein>
    <submittedName>
        <fullName evidence="3">Uncharacterized protein</fullName>
    </submittedName>
</protein>
<name>A0A382BD82_9ZZZZ</name>
<evidence type="ECO:0000256" key="1">
    <source>
        <dbReference type="SAM" id="MobiDB-lite"/>
    </source>
</evidence>
<reference evidence="3" key="1">
    <citation type="submission" date="2018-05" db="EMBL/GenBank/DDBJ databases">
        <authorList>
            <person name="Lanie J.A."/>
            <person name="Ng W.-L."/>
            <person name="Kazmierczak K.M."/>
            <person name="Andrzejewski T.M."/>
            <person name="Davidsen T.M."/>
            <person name="Wayne K.J."/>
            <person name="Tettelin H."/>
            <person name="Glass J.I."/>
            <person name="Rusch D."/>
            <person name="Podicherti R."/>
            <person name="Tsui H.-C.T."/>
            <person name="Winkler M.E."/>
        </authorList>
    </citation>
    <scope>NUCLEOTIDE SEQUENCE</scope>
</reference>
<feature type="region of interest" description="Disordered" evidence="1">
    <location>
        <begin position="95"/>
        <end position="148"/>
    </location>
</feature>
<organism evidence="3">
    <name type="scientific">marine metagenome</name>
    <dbReference type="NCBI Taxonomy" id="408172"/>
    <lineage>
        <taxon>unclassified sequences</taxon>
        <taxon>metagenomes</taxon>
        <taxon>ecological metagenomes</taxon>
    </lineage>
</organism>
<evidence type="ECO:0000256" key="2">
    <source>
        <dbReference type="SAM" id="Phobius"/>
    </source>
</evidence>
<feature type="non-terminal residue" evidence="3">
    <location>
        <position position="206"/>
    </location>
</feature>
<dbReference type="EMBL" id="UINC01029288">
    <property type="protein sequence ID" value="SVB11756.1"/>
    <property type="molecule type" value="Genomic_DNA"/>
</dbReference>
<feature type="region of interest" description="Disordered" evidence="1">
    <location>
        <begin position="1"/>
        <end position="81"/>
    </location>
</feature>